<dbReference type="InterPro" id="IPR024639">
    <property type="entry name" value="DNA_pol_e_bsu_N"/>
</dbReference>
<organism evidence="2 3">
    <name type="scientific">Brassica cretica</name>
    <name type="common">Mustard</name>
    <dbReference type="NCBI Taxonomy" id="69181"/>
    <lineage>
        <taxon>Eukaryota</taxon>
        <taxon>Viridiplantae</taxon>
        <taxon>Streptophyta</taxon>
        <taxon>Embryophyta</taxon>
        <taxon>Tracheophyta</taxon>
        <taxon>Spermatophyta</taxon>
        <taxon>Magnoliopsida</taxon>
        <taxon>eudicotyledons</taxon>
        <taxon>Gunneridae</taxon>
        <taxon>Pentapetalae</taxon>
        <taxon>rosids</taxon>
        <taxon>malvids</taxon>
        <taxon>Brassicales</taxon>
        <taxon>Brassicaceae</taxon>
        <taxon>Brassiceae</taxon>
        <taxon>Brassica</taxon>
    </lineage>
</organism>
<dbReference type="PANTHER" id="PTHR12708">
    <property type="entry name" value="DNA POLYMERASE EPSILON SUBUNIT B"/>
    <property type="match status" value="1"/>
</dbReference>
<name>A0A8S9JEP8_BRACR</name>
<reference evidence="2" key="1">
    <citation type="submission" date="2019-12" db="EMBL/GenBank/DDBJ databases">
        <title>Genome sequencing and annotation of Brassica cretica.</title>
        <authorList>
            <person name="Studholme D.J."/>
            <person name="Sarris P.F."/>
        </authorList>
    </citation>
    <scope>NUCLEOTIDE SEQUENCE</scope>
    <source>
        <strain evidence="2">PFS-001/15</strain>
        <tissue evidence="2">Leaf</tissue>
    </source>
</reference>
<evidence type="ECO:0000259" key="1">
    <source>
        <dbReference type="Pfam" id="PF12213"/>
    </source>
</evidence>
<dbReference type="Pfam" id="PF12213">
    <property type="entry name" value="Dpoe2NT"/>
    <property type="match status" value="1"/>
</dbReference>
<dbReference type="PANTHER" id="PTHR12708:SF0">
    <property type="entry name" value="DNA POLYMERASE EPSILON SUBUNIT 2"/>
    <property type="match status" value="1"/>
</dbReference>
<evidence type="ECO:0000313" key="3">
    <source>
        <dbReference type="Proteomes" id="UP000712281"/>
    </source>
</evidence>
<dbReference type="AlphaFoldDB" id="A0A8S9JEP8"/>
<protein>
    <recommendedName>
        <fullName evidence="1">DNA polymerase epsilon subunit B N-terminal domain-containing protein</fullName>
    </recommendedName>
</protein>
<proteinExistence type="predicted"/>
<dbReference type="GO" id="GO:0003677">
    <property type="term" value="F:DNA binding"/>
    <property type="evidence" value="ECO:0007669"/>
    <property type="project" value="InterPro"/>
</dbReference>
<sequence>MSMRKKIQKKFKTRGYSLKIDALNSILAFADQFPGDDEGEAIDLLLDHLQMENLNSSVVDAESVQGVINLLLGANDAEKTITKPDGVSVVEDRWWRIGVVEDRWWSIGGGGSVWRICVEDR</sequence>
<comment type="caution">
    <text evidence="2">The sequence shown here is derived from an EMBL/GenBank/DDBJ whole genome shotgun (WGS) entry which is preliminary data.</text>
</comment>
<gene>
    <name evidence="2" type="ORF">F2Q68_00002044</name>
</gene>
<dbReference type="GO" id="GO:0008622">
    <property type="term" value="C:epsilon DNA polymerase complex"/>
    <property type="evidence" value="ECO:0007669"/>
    <property type="project" value="InterPro"/>
</dbReference>
<dbReference type="GO" id="GO:0042276">
    <property type="term" value="P:error-prone translesion synthesis"/>
    <property type="evidence" value="ECO:0007669"/>
    <property type="project" value="TreeGrafter"/>
</dbReference>
<dbReference type="EMBL" id="QGKW02001660">
    <property type="protein sequence ID" value="KAF2580053.1"/>
    <property type="molecule type" value="Genomic_DNA"/>
</dbReference>
<dbReference type="InterPro" id="IPR016266">
    <property type="entry name" value="POLE2"/>
</dbReference>
<dbReference type="GO" id="GO:0006261">
    <property type="term" value="P:DNA-templated DNA replication"/>
    <property type="evidence" value="ECO:0007669"/>
    <property type="project" value="InterPro"/>
</dbReference>
<dbReference type="Proteomes" id="UP000712281">
    <property type="component" value="Unassembled WGS sequence"/>
</dbReference>
<evidence type="ECO:0000313" key="2">
    <source>
        <dbReference type="EMBL" id="KAF2580053.1"/>
    </source>
</evidence>
<feature type="domain" description="DNA polymerase epsilon subunit B N-terminal" evidence="1">
    <location>
        <begin position="3"/>
        <end position="68"/>
    </location>
</feature>
<accession>A0A8S9JEP8</accession>
<dbReference type="Gene3D" id="1.10.8.60">
    <property type="match status" value="1"/>
</dbReference>